<dbReference type="InterPro" id="IPR041499">
    <property type="entry name" value="Tfc1/Sfc1_N"/>
</dbReference>
<name>A0A9P0DET5_PHACE</name>
<proteinExistence type="predicted"/>
<evidence type="ECO:0000259" key="5">
    <source>
        <dbReference type="Pfam" id="PF09734"/>
    </source>
</evidence>
<protein>
    <recommendedName>
        <fullName evidence="9">General transcription factor 3C polypeptide 5</fullName>
    </recommendedName>
</protein>
<dbReference type="GO" id="GO:0005634">
    <property type="term" value="C:nucleus"/>
    <property type="evidence" value="ECO:0007669"/>
    <property type="project" value="UniProtKB-SubCell"/>
</dbReference>
<evidence type="ECO:0000313" key="7">
    <source>
        <dbReference type="EMBL" id="CAH1118046.1"/>
    </source>
</evidence>
<feature type="domain" description="Transcription factor IIIC subunit 5 HTH" evidence="5">
    <location>
        <begin position="189"/>
        <end position="342"/>
    </location>
</feature>
<keyword evidence="2" id="KW-0238">DNA-binding</keyword>
<evidence type="ECO:0000259" key="6">
    <source>
        <dbReference type="Pfam" id="PF17682"/>
    </source>
</evidence>
<dbReference type="InterPro" id="IPR042536">
    <property type="entry name" value="TFIIIC_tauA_Sfc1"/>
</dbReference>
<dbReference type="GO" id="GO:0006384">
    <property type="term" value="P:transcription initiation at RNA polymerase III promoter"/>
    <property type="evidence" value="ECO:0007669"/>
    <property type="project" value="InterPro"/>
</dbReference>
<evidence type="ECO:0000256" key="4">
    <source>
        <dbReference type="ARBA" id="ARBA00023242"/>
    </source>
</evidence>
<keyword evidence="3" id="KW-0804">Transcription</keyword>
<evidence type="ECO:0000256" key="1">
    <source>
        <dbReference type="ARBA" id="ARBA00004123"/>
    </source>
</evidence>
<dbReference type="GO" id="GO:0000127">
    <property type="term" value="C:transcription factor TFIIIC complex"/>
    <property type="evidence" value="ECO:0007669"/>
    <property type="project" value="InterPro"/>
</dbReference>
<feature type="domain" description="Transcription factor IIIC subunit Tfc1/Sfc1 triple barrel" evidence="6">
    <location>
        <begin position="54"/>
        <end position="146"/>
    </location>
</feature>
<dbReference type="EMBL" id="OU896716">
    <property type="protein sequence ID" value="CAH1118046.1"/>
    <property type="molecule type" value="Genomic_DNA"/>
</dbReference>
<sequence>MDDQEDELQINRFMVAQRIGNEKSNDKSKQCRPSNSQKKVDKNCLYDLPTDFIRIEYPGRVKNVYKAIESLGGMHGIEMAVSDSRNKLDIRFHPMNIYNKPCTGDRDTAPGILIKVIKRGDKLDYDIFGVTSLNYTFNKLCDFQYLPLVPNGTSRDDVTLIHNKIIPEKIADVEYFESEEAKTIPIFSLPTNFSRFEAQNNLYLNAVDKFSEEIPNRPYMFKMWAGKRPRKPHQKIFANTVNFHDPNMVIPEQPPLPAVELIEERGLEKELGLVKKLFDERPMWTNVAIQHKTGITNDKTKIILPFLAYFCTIGPWRSLWTKYGYNPLKDYNSRIYQTLDFRIRSKEGSTIKVTPKRAYATKRDFRSIESTENSEVPSKTKQLDERCYVLDPDHIPPARQMFYQYCDIRIPEIKEMLQRLPKYPSNPRFDPKNGWLPANFTEQCREIANRYVMKRVRKELAEDNKRLLQMQRNRDSEAGPSRESNPATYCSKMLSNIKKGIYKSVNLAGDLLEREEEQPSGTSESEQEPMIIEINSTEDSIYDSEDIIMEEVVASIPERMEENIDDDNLSQCSDIEIDLETVEEINQLIADTKKDLRS</sequence>
<dbReference type="OrthoDB" id="5598268at2759"/>
<dbReference type="AlphaFoldDB" id="A0A9P0DET5"/>
<dbReference type="Proteomes" id="UP001153737">
    <property type="component" value="Chromosome 10"/>
</dbReference>
<dbReference type="Pfam" id="PF17682">
    <property type="entry name" value="Tau95_N"/>
    <property type="match status" value="1"/>
</dbReference>
<dbReference type="GO" id="GO:0001002">
    <property type="term" value="F:RNA polymerase III type 1 promoter sequence-specific DNA binding"/>
    <property type="evidence" value="ECO:0007669"/>
    <property type="project" value="TreeGrafter"/>
</dbReference>
<evidence type="ECO:0000256" key="3">
    <source>
        <dbReference type="ARBA" id="ARBA00023163"/>
    </source>
</evidence>
<dbReference type="GO" id="GO:0001003">
    <property type="term" value="F:RNA polymerase III type 2 promoter sequence-specific DNA binding"/>
    <property type="evidence" value="ECO:0007669"/>
    <property type="project" value="TreeGrafter"/>
</dbReference>
<evidence type="ECO:0008006" key="9">
    <source>
        <dbReference type="Google" id="ProtNLM"/>
    </source>
</evidence>
<dbReference type="InterPro" id="IPR019136">
    <property type="entry name" value="TF_IIIC_su-5_HTH"/>
</dbReference>
<keyword evidence="4" id="KW-0539">Nucleus</keyword>
<comment type="subcellular location">
    <subcellularLocation>
        <location evidence="1">Nucleus</location>
    </subcellularLocation>
</comment>
<dbReference type="PANTHER" id="PTHR13230">
    <property type="entry name" value="GENERAL TRANSCRIPTION FACTOR IIIC, POLYPEPTIDE 5"/>
    <property type="match status" value="1"/>
</dbReference>
<gene>
    <name evidence="7" type="ORF">PHAECO_LOCUS2094</name>
</gene>
<organism evidence="7 8">
    <name type="scientific">Phaedon cochleariae</name>
    <name type="common">Mustard beetle</name>
    <dbReference type="NCBI Taxonomy" id="80249"/>
    <lineage>
        <taxon>Eukaryota</taxon>
        <taxon>Metazoa</taxon>
        <taxon>Ecdysozoa</taxon>
        <taxon>Arthropoda</taxon>
        <taxon>Hexapoda</taxon>
        <taxon>Insecta</taxon>
        <taxon>Pterygota</taxon>
        <taxon>Neoptera</taxon>
        <taxon>Endopterygota</taxon>
        <taxon>Coleoptera</taxon>
        <taxon>Polyphaga</taxon>
        <taxon>Cucujiformia</taxon>
        <taxon>Chrysomeloidea</taxon>
        <taxon>Chrysomelidae</taxon>
        <taxon>Chrysomelinae</taxon>
        <taxon>Chrysomelini</taxon>
        <taxon>Phaedon</taxon>
    </lineage>
</organism>
<keyword evidence="8" id="KW-1185">Reference proteome</keyword>
<dbReference type="Pfam" id="PF09734">
    <property type="entry name" value="Tau95"/>
    <property type="match status" value="1"/>
</dbReference>
<reference evidence="7" key="1">
    <citation type="submission" date="2022-01" db="EMBL/GenBank/DDBJ databases">
        <authorList>
            <person name="King R."/>
        </authorList>
    </citation>
    <scope>NUCLEOTIDE SEQUENCE</scope>
</reference>
<evidence type="ECO:0000313" key="8">
    <source>
        <dbReference type="Proteomes" id="UP001153737"/>
    </source>
</evidence>
<dbReference type="Gene3D" id="3.30.200.160">
    <property type="entry name" value="TFIIIC, subcomplex tauA, subunit Sfc1, barrel domain"/>
    <property type="match status" value="1"/>
</dbReference>
<dbReference type="PANTHER" id="PTHR13230:SF5">
    <property type="entry name" value="GENERAL TRANSCRIPTION FACTOR 3C POLYPEPTIDE 5"/>
    <property type="match status" value="1"/>
</dbReference>
<dbReference type="InterPro" id="IPR040454">
    <property type="entry name" value="TF_IIIC_Tfc1/Sfc1"/>
</dbReference>
<accession>A0A9P0DET5</accession>
<evidence type="ECO:0000256" key="2">
    <source>
        <dbReference type="ARBA" id="ARBA00023125"/>
    </source>
</evidence>
<reference evidence="7" key="2">
    <citation type="submission" date="2022-10" db="EMBL/GenBank/DDBJ databases">
        <authorList>
            <consortium name="ENA_rothamsted_submissions"/>
            <consortium name="culmorum"/>
            <person name="King R."/>
        </authorList>
    </citation>
    <scope>NUCLEOTIDE SEQUENCE</scope>
</reference>